<reference evidence="1 2" key="1">
    <citation type="submission" date="2023-07" db="EMBL/GenBank/DDBJ databases">
        <title>Sorghum-associated microbial communities from plants grown in Nebraska, USA.</title>
        <authorList>
            <person name="Schachtman D."/>
        </authorList>
    </citation>
    <scope>NUCLEOTIDE SEQUENCE [LARGE SCALE GENOMIC DNA]</scope>
    <source>
        <strain evidence="1 2">3262</strain>
    </source>
</reference>
<proteinExistence type="predicted"/>
<evidence type="ECO:0000313" key="2">
    <source>
        <dbReference type="Proteomes" id="UP001247620"/>
    </source>
</evidence>
<accession>A0ABU1TGD4</accession>
<protein>
    <submittedName>
        <fullName evidence="1">Uncharacterized protein</fullName>
    </submittedName>
</protein>
<dbReference type="Proteomes" id="UP001247620">
    <property type="component" value="Unassembled WGS sequence"/>
</dbReference>
<keyword evidence="2" id="KW-1185">Reference proteome</keyword>
<evidence type="ECO:0000313" key="1">
    <source>
        <dbReference type="EMBL" id="MDR6944417.1"/>
    </source>
</evidence>
<comment type="caution">
    <text evidence="1">The sequence shown here is derived from an EMBL/GenBank/DDBJ whole genome shotgun (WGS) entry which is preliminary data.</text>
</comment>
<name>A0ABU1TGD4_9SPHI</name>
<sequence length="78" mass="9139">MELFKITVEKDDETLEFEVADFVHHENEQCKFEVYRAGQFVAGFEPDKHHFLHICKNPGKIDEEVLHLLADKIEALNL</sequence>
<dbReference type="RefSeq" id="WP_310100432.1">
    <property type="nucleotide sequence ID" value="NZ_JAVDUU010000004.1"/>
</dbReference>
<dbReference type="EMBL" id="JAVDUU010000004">
    <property type="protein sequence ID" value="MDR6944417.1"/>
    <property type="molecule type" value="Genomic_DNA"/>
</dbReference>
<organism evidence="1 2">
    <name type="scientific">Mucilaginibacter pocheonensis</name>
    <dbReference type="NCBI Taxonomy" id="398050"/>
    <lineage>
        <taxon>Bacteria</taxon>
        <taxon>Pseudomonadati</taxon>
        <taxon>Bacteroidota</taxon>
        <taxon>Sphingobacteriia</taxon>
        <taxon>Sphingobacteriales</taxon>
        <taxon>Sphingobacteriaceae</taxon>
        <taxon>Mucilaginibacter</taxon>
    </lineage>
</organism>
<gene>
    <name evidence="1" type="ORF">J2W55_004277</name>
</gene>